<keyword evidence="4" id="KW-0521">NADP</keyword>
<dbReference type="OrthoDB" id="312624at2"/>
<evidence type="ECO:0000256" key="3">
    <source>
        <dbReference type="ARBA" id="ARBA00022827"/>
    </source>
</evidence>
<dbReference type="SUPFAM" id="SSF51905">
    <property type="entry name" value="FAD/NAD(P)-binding domain"/>
    <property type="match status" value="3"/>
</dbReference>
<dbReference type="AlphaFoldDB" id="A0A1I4RZE2"/>
<name>A0A1I4RZE2_9GAMM</name>
<gene>
    <name evidence="6" type="ORF">SAMN04487963_3046</name>
</gene>
<dbReference type="PRINTS" id="PR00419">
    <property type="entry name" value="ADXRDTASE"/>
</dbReference>
<dbReference type="EMBL" id="FOUE01000004">
    <property type="protein sequence ID" value="SFM57638.1"/>
    <property type="molecule type" value="Genomic_DNA"/>
</dbReference>
<evidence type="ECO:0000256" key="5">
    <source>
        <dbReference type="ARBA" id="ARBA00023002"/>
    </source>
</evidence>
<evidence type="ECO:0000256" key="2">
    <source>
        <dbReference type="ARBA" id="ARBA00022630"/>
    </source>
</evidence>
<dbReference type="Proteomes" id="UP000198519">
    <property type="component" value="Unassembled WGS sequence"/>
</dbReference>
<dbReference type="GO" id="GO:0004499">
    <property type="term" value="F:N,N-dimethylaniline monooxygenase activity"/>
    <property type="evidence" value="ECO:0007669"/>
    <property type="project" value="InterPro"/>
</dbReference>
<organism evidence="6 7">
    <name type="scientific">Marinobacter zhejiangensis</name>
    <dbReference type="NCBI Taxonomy" id="488535"/>
    <lineage>
        <taxon>Bacteria</taxon>
        <taxon>Pseudomonadati</taxon>
        <taxon>Pseudomonadota</taxon>
        <taxon>Gammaproteobacteria</taxon>
        <taxon>Pseudomonadales</taxon>
        <taxon>Marinobacteraceae</taxon>
        <taxon>Marinobacter</taxon>
    </lineage>
</organism>
<dbReference type="Pfam" id="PF00743">
    <property type="entry name" value="FMO-like"/>
    <property type="match status" value="1"/>
</dbReference>
<keyword evidence="5" id="KW-0560">Oxidoreductase</keyword>
<dbReference type="PANTHER" id="PTHR23023">
    <property type="entry name" value="DIMETHYLANILINE MONOOXYGENASE"/>
    <property type="match status" value="1"/>
</dbReference>
<keyword evidence="3" id="KW-0274">FAD</keyword>
<dbReference type="PIRSF" id="PIRSF000332">
    <property type="entry name" value="FMO"/>
    <property type="match status" value="1"/>
</dbReference>
<dbReference type="InterPro" id="IPR000960">
    <property type="entry name" value="Flavin_mOase"/>
</dbReference>
<dbReference type="RefSeq" id="WP_092024112.1">
    <property type="nucleotide sequence ID" value="NZ_FOUE01000004.1"/>
</dbReference>
<protein>
    <submittedName>
        <fullName evidence="6">Predicted flavoprotein CzcO associated with the cation diffusion facilitator CzcD</fullName>
    </submittedName>
</protein>
<reference evidence="7" key="1">
    <citation type="submission" date="2016-10" db="EMBL/GenBank/DDBJ databases">
        <authorList>
            <person name="Varghese N."/>
            <person name="Submissions S."/>
        </authorList>
    </citation>
    <scope>NUCLEOTIDE SEQUENCE [LARGE SCALE GENOMIC DNA]</scope>
    <source>
        <strain evidence="7">CGMCC 1.7061</strain>
    </source>
</reference>
<accession>A0A1I4RZE2</accession>
<comment type="similarity">
    <text evidence="1">Belongs to the FMO family.</text>
</comment>
<dbReference type="GO" id="GO:0050661">
    <property type="term" value="F:NADP binding"/>
    <property type="evidence" value="ECO:0007669"/>
    <property type="project" value="InterPro"/>
</dbReference>
<keyword evidence="2" id="KW-0285">Flavoprotein</keyword>
<evidence type="ECO:0000313" key="7">
    <source>
        <dbReference type="Proteomes" id="UP000198519"/>
    </source>
</evidence>
<dbReference type="InterPro" id="IPR036188">
    <property type="entry name" value="FAD/NAD-bd_sf"/>
</dbReference>
<dbReference type="GO" id="GO:0050660">
    <property type="term" value="F:flavin adenine dinucleotide binding"/>
    <property type="evidence" value="ECO:0007669"/>
    <property type="project" value="InterPro"/>
</dbReference>
<keyword evidence="7" id="KW-1185">Reference proteome</keyword>
<evidence type="ECO:0000256" key="1">
    <source>
        <dbReference type="ARBA" id="ARBA00009183"/>
    </source>
</evidence>
<proteinExistence type="inferred from homology"/>
<evidence type="ECO:0000256" key="4">
    <source>
        <dbReference type="ARBA" id="ARBA00022857"/>
    </source>
</evidence>
<dbReference type="InterPro" id="IPR020946">
    <property type="entry name" value="Flavin_mOase-like"/>
</dbReference>
<dbReference type="InterPro" id="IPR050346">
    <property type="entry name" value="FMO-like"/>
</dbReference>
<sequence length="506" mass="56831">MAKKIAVVGAGFAGLSTGKLLYELGYEVTIFEKDSEVGGVWTSSRRYPGLGTQNPGSTYALSEHPMPKSYPEWPTGSQMQKYFESYVNKFGFRELISLNTEVVSADYVTESKSWSLKTKSSPGGHTRESVFDFLVVCNGIFSKPKIPEFEGSSAWKDRGGKLIHTSELNDLSDVKGKRVVVVGYGKSSCDAANSIAEVAESTDVVARKIIWKVPKKIGGVLNFKHLFLTRFGEGLFPYIELKGFDKIIHGPAKPIRNFLLNSVGWIISKQLKLKECGLYPYGPIETIARTSISLATDGFFKKVKGGKIKVHRDTKIDRFSDEYIYLENGTRLKADVVVAGTGFHQEISFFDDDMMKKLTKENGDFNLYKQVIPVGVPGLAFVGYNSSFFSQLSCETAAMFVSEYLRGGVDLPNEAQQQEYVDERLRWADKRTDGNYFKGTYVVPFSLRQMDEILEISNLSLSRWTKFKQWLFVVNPSQYASCYTALKKRNKPRGVASNLEERYARP</sequence>
<evidence type="ECO:0000313" key="6">
    <source>
        <dbReference type="EMBL" id="SFM57638.1"/>
    </source>
</evidence>
<dbReference type="STRING" id="488535.SAMN04487963_3046"/>
<dbReference type="Gene3D" id="3.50.50.60">
    <property type="entry name" value="FAD/NAD(P)-binding domain"/>
    <property type="match status" value="2"/>
</dbReference>